<dbReference type="GO" id="GO:0031210">
    <property type="term" value="F:phosphatidylcholine binding"/>
    <property type="evidence" value="ECO:0007669"/>
    <property type="project" value="TreeGrafter"/>
</dbReference>
<dbReference type="GO" id="GO:0035091">
    <property type="term" value="F:phosphatidylinositol binding"/>
    <property type="evidence" value="ECO:0007669"/>
    <property type="project" value="TreeGrafter"/>
</dbReference>
<dbReference type="InterPro" id="IPR039010">
    <property type="entry name" value="Synaptotagmin_SMP"/>
</dbReference>
<feature type="domain" description="C2" evidence="17">
    <location>
        <begin position="712"/>
        <end position="878"/>
    </location>
</feature>
<dbReference type="InterPro" id="IPR031468">
    <property type="entry name" value="SMP_LBD"/>
</dbReference>
<dbReference type="GO" id="GO:0006869">
    <property type="term" value="P:lipid transport"/>
    <property type="evidence" value="ECO:0007669"/>
    <property type="project" value="UniProtKB-KW"/>
</dbReference>
<dbReference type="CDD" id="cd08391">
    <property type="entry name" value="C2A_C2C_Synaptotagmin_like"/>
    <property type="match status" value="1"/>
</dbReference>
<dbReference type="RefSeq" id="XP_019519456.1">
    <property type="nucleotide sequence ID" value="XM_019663911.1"/>
</dbReference>
<evidence type="ECO:0000259" key="17">
    <source>
        <dbReference type="PROSITE" id="PS50004"/>
    </source>
</evidence>
<evidence type="ECO:0000256" key="15">
    <source>
        <dbReference type="SAM" id="MobiDB-lite"/>
    </source>
</evidence>
<organism evidence="19 20">
    <name type="scientific">Hipposideros armiger</name>
    <name type="common">Great Himalayan leaf-nosed bat</name>
    <dbReference type="NCBI Taxonomy" id="186990"/>
    <lineage>
        <taxon>Eukaryota</taxon>
        <taxon>Metazoa</taxon>
        <taxon>Chordata</taxon>
        <taxon>Craniata</taxon>
        <taxon>Vertebrata</taxon>
        <taxon>Euteleostomi</taxon>
        <taxon>Mammalia</taxon>
        <taxon>Eutheria</taxon>
        <taxon>Laurasiatheria</taxon>
        <taxon>Chiroptera</taxon>
        <taxon>Yinpterochiroptera</taxon>
        <taxon>Rhinolophoidea</taxon>
        <taxon>Hipposideridae</taxon>
        <taxon>Hipposideros</taxon>
    </lineage>
</organism>
<dbReference type="GeneID" id="109394109"/>
<feature type="compositionally biased region" description="Low complexity" evidence="15">
    <location>
        <begin position="8"/>
        <end position="19"/>
    </location>
</feature>
<dbReference type="InterPro" id="IPR000008">
    <property type="entry name" value="C2_dom"/>
</dbReference>
<keyword evidence="19" id="KW-1185">Reference proteome</keyword>
<keyword evidence="13" id="KW-0446">Lipid-binding</keyword>
<dbReference type="Gene3D" id="2.60.40.150">
    <property type="entry name" value="C2 domain"/>
    <property type="match status" value="2"/>
</dbReference>
<proteinExistence type="inferred from homology"/>
<evidence type="ECO:0000256" key="10">
    <source>
        <dbReference type="ARBA" id="ARBA00022837"/>
    </source>
</evidence>
<dbReference type="PROSITE" id="PS51847">
    <property type="entry name" value="SMP"/>
    <property type="match status" value="1"/>
</dbReference>
<reference evidence="20" key="1">
    <citation type="submission" date="2025-08" db="UniProtKB">
        <authorList>
            <consortium name="RefSeq"/>
        </authorList>
    </citation>
    <scope>IDENTIFICATION</scope>
    <source>
        <tissue evidence="20">Muscle</tissue>
    </source>
</reference>
<dbReference type="InterPro" id="IPR035892">
    <property type="entry name" value="C2_domain_sf"/>
</dbReference>
<keyword evidence="4" id="KW-0813">Transport</keyword>
<evidence type="ECO:0000256" key="16">
    <source>
        <dbReference type="SAM" id="Phobius"/>
    </source>
</evidence>
<comment type="subcellular location">
    <subcellularLocation>
        <location evidence="1">Cell membrane</location>
        <topology evidence="1">Peripheral membrane protein</topology>
    </subcellularLocation>
    <subcellularLocation>
        <location evidence="2">Endoplasmic reticulum membrane</location>
        <topology evidence="2">Multi-pass membrane protein</topology>
    </subcellularLocation>
</comment>
<evidence type="ECO:0000256" key="6">
    <source>
        <dbReference type="ARBA" id="ARBA00022692"/>
    </source>
</evidence>
<sequence>MQAQEPCASGAGAPGTTGAQREQRAPGADPRQSSQLLPELYTFVARVLFYLAPVYLAGYLGLSITWLLLGALLWMWWRRNRRGKLGRLAAAFEFLDNERQFISRELLGQHLPAWVSRDEPGRGQRGGGRIPLEVREEPAIRRGAGTRRPEGRRASSDPHAGSPTATGAQPLGTEAVPLAAGAQDHCVEESLSRKPEIQVWVAQGDHFISVGPGHSLAVLAIRIISQTWPYLSMIMENKFREKLEPKIREKSVHLRTFTFTKLYFGQKCPRVNGVKAHTNKHNRRQVVLDLQICYIGDCEISVELQKIQAGVNGIQLQGTLRVILDPLLMDKPFVGAVTLFFLQKPHLQINWTGLTNLLDAPGINEVSDSLLEDLIAAHLVLPNRVTLPVKKGLDVTNLRFPLPCGVIRVHLLEAEKLAQMDHFLGIRGKSDPYAKVSIGLQHFRSQTIYKNLNPTWNEVFEFTVYEVPGQDLEVDLYDEDPDKDDFLGSLQICLGDVMMSRVVDEWFVLNDTTSGRLHLRLEWLSLMADPEALTELLRVEEREAGSPYTGPEALKKGPLLIKKVDTNQGPGVPPQGEGPAHVPCRPAPASDTKEASKSTTATTSATTAACEPTPQETGPEPKGKDSAKGFCEPVGEKKSADTIFLTVPGSHSPGPIKSPRPMKCPVSPFVWPSTRVAPSFSSLSSLASSCFDLTDIRLNTEYAPLCLIFSKITYMTNNSLHGKDPDGLSTAILVVFLESACNLPRNPFDYLNGEYRAKKLSRFTKNKVSRDPSSYVKLSVGKKTCTSKSDCPALSVSHMQGLVPVQTERRPPVVPRSPSESTGYRFEFFVPMEEVKKRSLDVAVKNSRPLGSHRRKELGKVLIDLSKEDLIMGFSKWYELTPDGQPRS</sequence>
<feature type="compositionally biased region" description="Low complexity" evidence="15">
    <location>
        <begin position="597"/>
        <end position="609"/>
    </location>
</feature>
<dbReference type="OrthoDB" id="1029639at2759"/>
<dbReference type="PANTHER" id="PTHR45761:SF4">
    <property type="entry name" value="EXTENDED SYNAPTOTAGMIN-3"/>
    <property type="match status" value="1"/>
</dbReference>
<feature type="domain" description="SMP-LTD" evidence="18">
    <location>
        <begin position="193"/>
        <end position="390"/>
    </location>
</feature>
<evidence type="ECO:0000256" key="13">
    <source>
        <dbReference type="ARBA" id="ARBA00023121"/>
    </source>
</evidence>
<evidence type="ECO:0000256" key="4">
    <source>
        <dbReference type="ARBA" id="ARBA00022448"/>
    </source>
</evidence>
<keyword evidence="7" id="KW-0479">Metal-binding</keyword>
<dbReference type="CTD" id="83850"/>
<feature type="region of interest" description="Disordered" evidence="15">
    <location>
        <begin position="138"/>
        <end position="170"/>
    </location>
</feature>
<dbReference type="PROSITE" id="PS50004">
    <property type="entry name" value="C2"/>
    <property type="match status" value="2"/>
</dbReference>
<keyword evidence="10" id="KW-0106">Calcium</keyword>
<dbReference type="InterPro" id="IPR051634">
    <property type="entry name" value="Extended_Synaptotagmin"/>
</dbReference>
<name>A0A8B7T1B6_HIPAR</name>
<evidence type="ECO:0000256" key="1">
    <source>
        <dbReference type="ARBA" id="ARBA00004202"/>
    </source>
</evidence>
<dbReference type="GO" id="GO:0005886">
    <property type="term" value="C:plasma membrane"/>
    <property type="evidence" value="ECO:0007669"/>
    <property type="project" value="UniProtKB-SubCell"/>
</dbReference>
<evidence type="ECO:0000256" key="2">
    <source>
        <dbReference type="ARBA" id="ARBA00004477"/>
    </source>
</evidence>
<evidence type="ECO:0000256" key="7">
    <source>
        <dbReference type="ARBA" id="ARBA00022723"/>
    </source>
</evidence>
<protein>
    <submittedName>
        <fullName evidence="20">Extended synaptotagmin-3</fullName>
    </submittedName>
</protein>
<evidence type="ECO:0000313" key="20">
    <source>
        <dbReference type="RefSeq" id="XP_019519456.1"/>
    </source>
</evidence>
<keyword evidence="9" id="KW-0256">Endoplasmic reticulum</keyword>
<evidence type="ECO:0000256" key="12">
    <source>
        <dbReference type="ARBA" id="ARBA00023055"/>
    </source>
</evidence>
<keyword evidence="11 16" id="KW-1133">Transmembrane helix</keyword>
<dbReference type="GO" id="GO:0008429">
    <property type="term" value="F:phosphatidylethanolamine binding"/>
    <property type="evidence" value="ECO:0007669"/>
    <property type="project" value="TreeGrafter"/>
</dbReference>
<keyword evidence="12" id="KW-0445">Lipid transport</keyword>
<feature type="region of interest" description="Disordered" evidence="15">
    <location>
        <begin position="563"/>
        <end position="632"/>
    </location>
</feature>
<evidence type="ECO:0000259" key="18">
    <source>
        <dbReference type="PROSITE" id="PS51847"/>
    </source>
</evidence>
<dbReference type="GO" id="GO:0061817">
    <property type="term" value="P:endoplasmic reticulum-plasma membrane tethering"/>
    <property type="evidence" value="ECO:0007669"/>
    <property type="project" value="InterPro"/>
</dbReference>
<dbReference type="Pfam" id="PF17047">
    <property type="entry name" value="SMP_LBD"/>
    <property type="match status" value="1"/>
</dbReference>
<keyword evidence="8" id="KW-0677">Repeat</keyword>
<dbReference type="PANTHER" id="PTHR45761">
    <property type="entry name" value="EXTENDED SYNAPTOTAGMIN-LIKE PROTEIN 2, ISOFORM C"/>
    <property type="match status" value="1"/>
</dbReference>
<feature type="domain" description="C2" evidence="17">
    <location>
        <begin position="390"/>
        <end position="507"/>
    </location>
</feature>
<dbReference type="SUPFAM" id="SSF49562">
    <property type="entry name" value="C2 domain (Calcium/lipid-binding domain, CaLB)"/>
    <property type="match status" value="2"/>
</dbReference>
<dbReference type="InterPro" id="IPR037733">
    <property type="entry name" value="Ext_Synaptotagmin_C2A"/>
</dbReference>
<evidence type="ECO:0000256" key="9">
    <source>
        <dbReference type="ARBA" id="ARBA00022824"/>
    </source>
</evidence>
<gene>
    <name evidence="20" type="primary">ESYT3</name>
</gene>
<keyword evidence="6 16" id="KW-0812">Transmembrane</keyword>
<dbReference type="SMART" id="SM00239">
    <property type="entry name" value="C2"/>
    <property type="match status" value="2"/>
</dbReference>
<dbReference type="KEGG" id="hai:109394109"/>
<evidence type="ECO:0000256" key="3">
    <source>
        <dbReference type="ARBA" id="ARBA00005867"/>
    </source>
</evidence>
<evidence type="ECO:0000256" key="5">
    <source>
        <dbReference type="ARBA" id="ARBA00022475"/>
    </source>
</evidence>
<feature type="compositionally biased region" description="Low complexity" evidence="15">
    <location>
        <begin position="568"/>
        <end position="579"/>
    </location>
</feature>
<comment type="similarity">
    <text evidence="3">Belongs to the extended synaptotagmin family.</text>
</comment>
<keyword evidence="5" id="KW-1003">Cell membrane</keyword>
<feature type="region of interest" description="Disordered" evidence="15">
    <location>
        <begin position="1"/>
        <end position="32"/>
    </location>
</feature>
<keyword evidence="14 16" id="KW-0472">Membrane</keyword>
<feature type="compositionally biased region" description="Basic and acidic residues" evidence="15">
    <location>
        <begin position="147"/>
        <end position="156"/>
    </location>
</feature>
<accession>A0A8B7T1B6</accession>
<evidence type="ECO:0000313" key="19">
    <source>
        <dbReference type="Proteomes" id="UP000694851"/>
    </source>
</evidence>
<dbReference type="GO" id="GO:0005544">
    <property type="term" value="F:calcium-dependent phospholipid binding"/>
    <property type="evidence" value="ECO:0007669"/>
    <property type="project" value="TreeGrafter"/>
</dbReference>
<dbReference type="GO" id="GO:0005509">
    <property type="term" value="F:calcium ion binding"/>
    <property type="evidence" value="ECO:0007669"/>
    <property type="project" value="TreeGrafter"/>
</dbReference>
<dbReference type="Pfam" id="PF00168">
    <property type="entry name" value="C2"/>
    <property type="match status" value="2"/>
</dbReference>
<dbReference type="FunFam" id="2.60.40.150:FF:000025">
    <property type="entry name" value="Extended synaptotagmin 2"/>
    <property type="match status" value="1"/>
</dbReference>
<evidence type="ECO:0000256" key="11">
    <source>
        <dbReference type="ARBA" id="ARBA00022989"/>
    </source>
</evidence>
<dbReference type="GO" id="GO:0005789">
    <property type="term" value="C:endoplasmic reticulum membrane"/>
    <property type="evidence" value="ECO:0007669"/>
    <property type="project" value="UniProtKB-SubCell"/>
</dbReference>
<dbReference type="Proteomes" id="UP000694851">
    <property type="component" value="Unplaced"/>
</dbReference>
<evidence type="ECO:0000256" key="8">
    <source>
        <dbReference type="ARBA" id="ARBA00022737"/>
    </source>
</evidence>
<dbReference type="AlphaFoldDB" id="A0A8B7T1B6"/>
<feature type="transmembrane region" description="Helical" evidence="16">
    <location>
        <begin position="47"/>
        <end position="77"/>
    </location>
</feature>
<dbReference type="PRINTS" id="PR00360">
    <property type="entry name" value="C2DOMAIN"/>
</dbReference>
<evidence type="ECO:0000256" key="14">
    <source>
        <dbReference type="ARBA" id="ARBA00023136"/>
    </source>
</evidence>